<evidence type="ECO:0000256" key="2">
    <source>
        <dbReference type="ARBA" id="ARBA00022723"/>
    </source>
</evidence>
<feature type="compositionally biased region" description="Basic and acidic residues" evidence="5">
    <location>
        <begin position="263"/>
        <end position="284"/>
    </location>
</feature>
<dbReference type="InterPro" id="IPR001584">
    <property type="entry name" value="Integrase_cat-core"/>
</dbReference>
<dbReference type="Pfam" id="PF07727">
    <property type="entry name" value="RVT_2"/>
    <property type="match status" value="1"/>
</dbReference>
<dbReference type="InterPro" id="IPR043502">
    <property type="entry name" value="DNA/RNA_pol_sf"/>
</dbReference>
<dbReference type="GO" id="GO:0003676">
    <property type="term" value="F:nucleic acid binding"/>
    <property type="evidence" value="ECO:0007669"/>
    <property type="project" value="InterPro"/>
</dbReference>
<dbReference type="SUPFAM" id="SSF56672">
    <property type="entry name" value="DNA/RNA polymerases"/>
    <property type="match status" value="1"/>
</dbReference>
<protein>
    <submittedName>
        <fullName evidence="7">Retrovirus-related Pol polyprotein from transposon TNT 1-94</fullName>
    </submittedName>
</protein>
<proteinExistence type="predicted"/>
<keyword evidence="4" id="KW-0378">Hydrolase</keyword>
<evidence type="ECO:0000256" key="4">
    <source>
        <dbReference type="ARBA" id="ARBA00022801"/>
    </source>
</evidence>
<dbReference type="AlphaFoldDB" id="A0A699JX99"/>
<dbReference type="InterPro" id="IPR012337">
    <property type="entry name" value="RNaseH-like_sf"/>
</dbReference>
<dbReference type="InterPro" id="IPR057670">
    <property type="entry name" value="SH3_retrovirus"/>
</dbReference>
<evidence type="ECO:0000256" key="1">
    <source>
        <dbReference type="ARBA" id="ARBA00022670"/>
    </source>
</evidence>
<dbReference type="Pfam" id="PF25597">
    <property type="entry name" value="SH3_retrovirus"/>
    <property type="match status" value="1"/>
</dbReference>
<comment type="caution">
    <text evidence="7">The sequence shown here is derived from an EMBL/GenBank/DDBJ whole genome shotgun (WGS) entry which is preliminary data.</text>
</comment>
<dbReference type="Pfam" id="PF22936">
    <property type="entry name" value="Pol_BBD"/>
    <property type="match status" value="1"/>
</dbReference>
<dbReference type="InterPro" id="IPR039537">
    <property type="entry name" value="Retrotran_Ty1/copia-like"/>
</dbReference>
<evidence type="ECO:0000259" key="6">
    <source>
        <dbReference type="PROSITE" id="PS50994"/>
    </source>
</evidence>
<evidence type="ECO:0000256" key="5">
    <source>
        <dbReference type="SAM" id="MobiDB-lite"/>
    </source>
</evidence>
<evidence type="ECO:0000256" key="3">
    <source>
        <dbReference type="ARBA" id="ARBA00022750"/>
    </source>
</evidence>
<feature type="non-terminal residue" evidence="7">
    <location>
        <position position="1"/>
    </location>
</feature>
<feature type="domain" description="Integrase catalytic" evidence="6">
    <location>
        <begin position="19"/>
        <end position="133"/>
    </location>
</feature>
<feature type="region of interest" description="Disordered" evidence="5">
    <location>
        <begin position="263"/>
        <end position="286"/>
    </location>
</feature>
<dbReference type="PANTHER" id="PTHR42648">
    <property type="entry name" value="TRANSPOSASE, PUTATIVE-RELATED"/>
    <property type="match status" value="1"/>
</dbReference>
<name>A0A699JX99_TANCI</name>
<accession>A0A699JX99</accession>
<gene>
    <name evidence="7" type="ORF">Tci_631314</name>
</gene>
<organism evidence="7">
    <name type="scientific">Tanacetum cinerariifolium</name>
    <name type="common">Dalmatian daisy</name>
    <name type="synonym">Chrysanthemum cinerariifolium</name>
    <dbReference type="NCBI Taxonomy" id="118510"/>
    <lineage>
        <taxon>Eukaryota</taxon>
        <taxon>Viridiplantae</taxon>
        <taxon>Streptophyta</taxon>
        <taxon>Embryophyta</taxon>
        <taxon>Tracheophyta</taxon>
        <taxon>Spermatophyta</taxon>
        <taxon>Magnoliopsida</taxon>
        <taxon>eudicotyledons</taxon>
        <taxon>Gunneridae</taxon>
        <taxon>Pentapetalae</taxon>
        <taxon>asterids</taxon>
        <taxon>campanulids</taxon>
        <taxon>Asterales</taxon>
        <taxon>Asteraceae</taxon>
        <taxon>Asteroideae</taxon>
        <taxon>Anthemideae</taxon>
        <taxon>Anthemidinae</taxon>
        <taxon>Tanacetum</taxon>
    </lineage>
</organism>
<dbReference type="Gene3D" id="3.30.420.10">
    <property type="entry name" value="Ribonuclease H-like superfamily/Ribonuclease H"/>
    <property type="match status" value="1"/>
</dbReference>
<sequence length="653" mass="74681">VDPQDTLKDQGYFDSGCSRHMKENISYLTDFKEHDEGYVSFGGGAKGGKITGKGTIRTTTKDETSRILKSFITKIENLVKKKVKIIKCDNGIKFKNRVMSEFYKEKGIEREYSMARTPQQNGVVKRRNRTLIEAARTMVLVVTLHFKTPYELFKGRSPALTFIRPFGCHVTILNTLDQLGKFNGKLDVGIFVGYSTISKAFKVYNTRTRKVKENLHTTFLENKPIIVGGGHEWLFDIDTLSESMNYTPVPASTNSNDFLDLDNYNKDKHGPSQESKCDTHERPNAESSIKTINIVRPLNTATPTYADYPSDPLMPDLEDTKIFNDAFDDRVESAEADYTNLETVMSVSPIPFTRVHKDHPKEQIIGGVHYAVQTWKMSKQNEAGNKRDQRGIVVRYKARLVAQGHRQEEGINYDEVFAHVAQIEAIRLFLAYASFMDFTVYQMDVKSAFLYGTIEDEVYVSQPLGFVDSEFPDRVYKVKKALYGLYQAPIAWYETLSTYLLENRFRRGTIDKTLFIKQIKNDILLDQVYVDDIIFGSTKKSLSTEFEQVMNKRFQMSSIMELTFFLRLQVEQRTDGIFLIQNKYVCDILKKFGFLSVKSASTPMDTHKPLSMDAAGTYFDGYLCRSMIGSLMYLTSSRLDIMFAVCACSRFQV</sequence>
<dbReference type="InterPro" id="IPR036397">
    <property type="entry name" value="RNaseH_sf"/>
</dbReference>
<dbReference type="SUPFAM" id="SSF53098">
    <property type="entry name" value="Ribonuclease H-like"/>
    <property type="match status" value="1"/>
</dbReference>
<dbReference type="GO" id="GO:0046872">
    <property type="term" value="F:metal ion binding"/>
    <property type="evidence" value="ECO:0007669"/>
    <property type="project" value="UniProtKB-KW"/>
</dbReference>
<keyword evidence="3" id="KW-0064">Aspartyl protease</keyword>
<dbReference type="PROSITE" id="PS50994">
    <property type="entry name" value="INTEGRASE"/>
    <property type="match status" value="1"/>
</dbReference>
<dbReference type="InterPro" id="IPR013103">
    <property type="entry name" value="RVT_2"/>
</dbReference>
<dbReference type="GO" id="GO:0015074">
    <property type="term" value="P:DNA integration"/>
    <property type="evidence" value="ECO:0007669"/>
    <property type="project" value="InterPro"/>
</dbReference>
<dbReference type="PANTHER" id="PTHR42648:SF32">
    <property type="entry name" value="RIBONUCLEASE H-LIKE DOMAIN, GAG-PRE-INTEGRASE DOMAIN PROTEIN-RELATED"/>
    <property type="match status" value="1"/>
</dbReference>
<evidence type="ECO:0000313" key="7">
    <source>
        <dbReference type="EMBL" id="GFA59342.1"/>
    </source>
</evidence>
<dbReference type="GO" id="GO:0006508">
    <property type="term" value="P:proteolysis"/>
    <property type="evidence" value="ECO:0007669"/>
    <property type="project" value="UniProtKB-KW"/>
</dbReference>
<dbReference type="EMBL" id="BKCJ010451602">
    <property type="protein sequence ID" value="GFA59342.1"/>
    <property type="molecule type" value="Genomic_DNA"/>
</dbReference>
<keyword evidence="1" id="KW-0645">Protease</keyword>
<dbReference type="InterPro" id="IPR054722">
    <property type="entry name" value="PolX-like_BBD"/>
</dbReference>
<dbReference type="GO" id="GO:0004190">
    <property type="term" value="F:aspartic-type endopeptidase activity"/>
    <property type="evidence" value="ECO:0007669"/>
    <property type="project" value="UniProtKB-KW"/>
</dbReference>
<keyword evidence="2" id="KW-0479">Metal-binding</keyword>
<reference evidence="7" key="1">
    <citation type="journal article" date="2019" name="Sci. Rep.">
        <title>Draft genome of Tanacetum cinerariifolium, the natural source of mosquito coil.</title>
        <authorList>
            <person name="Yamashiro T."/>
            <person name="Shiraishi A."/>
            <person name="Satake H."/>
            <person name="Nakayama K."/>
        </authorList>
    </citation>
    <scope>NUCLEOTIDE SEQUENCE</scope>
</reference>